<dbReference type="InterPro" id="IPR015421">
    <property type="entry name" value="PyrdxlP-dep_Trfase_major"/>
</dbReference>
<evidence type="ECO:0000256" key="3">
    <source>
        <dbReference type="ARBA" id="ARBA00011738"/>
    </source>
</evidence>
<evidence type="ECO:0000256" key="7">
    <source>
        <dbReference type="SAM" id="Coils"/>
    </source>
</evidence>
<dbReference type="InterPro" id="IPR004839">
    <property type="entry name" value="Aminotransferase_I/II_large"/>
</dbReference>
<dbReference type="EC" id="2.6.1.57" evidence="9"/>
<dbReference type="PANTHER" id="PTHR11879">
    <property type="entry name" value="ASPARTATE AMINOTRANSFERASE"/>
    <property type="match status" value="1"/>
</dbReference>
<dbReference type="GO" id="GO:0004838">
    <property type="term" value="F:L-tyrosine-2-oxoglutarate transaminase activity"/>
    <property type="evidence" value="ECO:0007669"/>
    <property type="project" value="TreeGrafter"/>
</dbReference>
<evidence type="ECO:0000259" key="8">
    <source>
        <dbReference type="Pfam" id="PF00155"/>
    </source>
</evidence>
<gene>
    <name evidence="9" type="ORF">FHS50_001081</name>
</gene>
<dbReference type="Pfam" id="PF00155">
    <property type="entry name" value="Aminotran_1_2"/>
    <property type="match status" value="1"/>
</dbReference>
<evidence type="ECO:0000256" key="4">
    <source>
        <dbReference type="ARBA" id="ARBA00022576"/>
    </source>
</evidence>
<dbReference type="InterPro" id="IPR015424">
    <property type="entry name" value="PyrdxlP-dep_Trfase"/>
</dbReference>
<dbReference type="PRINTS" id="PR00799">
    <property type="entry name" value="TRANSAMINASE"/>
</dbReference>
<dbReference type="GO" id="GO:0042802">
    <property type="term" value="F:identical protein binding"/>
    <property type="evidence" value="ECO:0007669"/>
    <property type="project" value="TreeGrafter"/>
</dbReference>
<comment type="cofactor">
    <cofactor evidence="1">
        <name>pyridoxal 5'-phosphate</name>
        <dbReference type="ChEBI" id="CHEBI:597326"/>
    </cofactor>
</comment>
<dbReference type="RefSeq" id="WP_246332960.1">
    <property type="nucleotide sequence ID" value="NZ_JACICF010000001.1"/>
</dbReference>
<dbReference type="CDD" id="cd00609">
    <property type="entry name" value="AAT_like"/>
    <property type="match status" value="1"/>
</dbReference>
<feature type="coiled-coil region" evidence="7">
    <location>
        <begin position="311"/>
        <end position="338"/>
    </location>
</feature>
<dbReference type="GO" id="GO:0004069">
    <property type="term" value="F:L-aspartate:2-oxoglutarate aminotransferase activity"/>
    <property type="evidence" value="ECO:0007669"/>
    <property type="project" value="TreeGrafter"/>
</dbReference>
<dbReference type="GO" id="GO:0033585">
    <property type="term" value="P:L-phenylalanine biosynthetic process from chorismate via phenylpyruvate"/>
    <property type="evidence" value="ECO:0007669"/>
    <property type="project" value="TreeGrafter"/>
</dbReference>
<keyword evidence="6" id="KW-0663">Pyridoxal phosphate</keyword>
<dbReference type="Gene3D" id="3.90.1150.10">
    <property type="entry name" value="Aspartate Aminotransferase, domain 1"/>
    <property type="match status" value="1"/>
</dbReference>
<evidence type="ECO:0000256" key="6">
    <source>
        <dbReference type="ARBA" id="ARBA00022898"/>
    </source>
</evidence>
<evidence type="ECO:0000256" key="2">
    <source>
        <dbReference type="ARBA" id="ARBA00007441"/>
    </source>
</evidence>
<dbReference type="InterPro" id="IPR000796">
    <property type="entry name" value="Asp_trans"/>
</dbReference>
<feature type="domain" description="Aminotransferase class I/classII large" evidence="8">
    <location>
        <begin position="37"/>
        <end position="393"/>
    </location>
</feature>
<evidence type="ECO:0000313" key="9">
    <source>
        <dbReference type="EMBL" id="MBB3764058.1"/>
    </source>
</evidence>
<evidence type="ECO:0000313" key="10">
    <source>
        <dbReference type="Proteomes" id="UP000578569"/>
    </source>
</evidence>
<dbReference type="NCBIfam" id="NF006719">
    <property type="entry name" value="PRK09257.1"/>
    <property type="match status" value="1"/>
</dbReference>
<dbReference type="PANTHER" id="PTHR11879:SF22">
    <property type="entry name" value="ASPARTATE AMINOTRANSFERASE, MITOCHONDRIAL"/>
    <property type="match status" value="1"/>
</dbReference>
<organism evidence="9 10">
    <name type="scientific">Sphingomicrobium lutaoense</name>
    <dbReference type="NCBI Taxonomy" id="515949"/>
    <lineage>
        <taxon>Bacteria</taxon>
        <taxon>Pseudomonadati</taxon>
        <taxon>Pseudomonadota</taxon>
        <taxon>Alphaproteobacteria</taxon>
        <taxon>Sphingomonadales</taxon>
        <taxon>Sphingomonadaceae</taxon>
        <taxon>Sphingomicrobium</taxon>
    </lineage>
</organism>
<dbReference type="InterPro" id="IPR015422">
    <property type="entry name" value="PyrdxlP-dep_Trfase_small"/>
</dbReference>
<dbReference type="Proteomes" id="UP000578569">
    <property type="component" value="Unassembled WGS sequence"/>
</dbReference>
<comment type="similarity">
    <text evidence="2">Belongs to the class-I pyridoxal-phosphate-dependent aminotransferase family.</text>
</comment>
<evidence type="ECO:0000256" key="5">
    <source>
        <dbReference type="ARBA" id="ARBA00022679"/>
    </source>
</evidence>
<comment type="subunit">
    <text evidence="3">Homodimer.</text>
</comment>
<reference evidence="9 10" key="1">
    <citation type="submission" date="2020-08" db="EMBL/GenBank/DDBJ databases">
        <title>Genomic Encyclopedia of Type Strains, Phase IV (KMG-IV): sequencing the most valuable type-strain genomes for metagenomic binning, comparative biology and taxonomic classification.</title>
        <authorList>
            <person name="Goeker M."/>
        </authorList>
    </citation>
    <scope>NUCLEOTIDE SEQUENCE [LARGE SCALE GENOMIC DNA]</scope>
    <source>
        <strain evidence="9 10">DSM 24194</strain>
    </source>
</reference>
<dbReference type="SUPFAM" id="SSF53383">
    <property type="entry name" value="PLP-dependent transferases"/>
    <property type="match status" value="1"/>
</dbReference>
<protein>
    <submittedName>
        <fullName evidence="9">Aromatic-amino-acid transaminase</fullName>
        <ecNumber evidence="9">2.6.1.57</ecNumber>
    </submittedName>
</protein>
<sequence length="399" mass="43817">MLSEPDTRAPMLGSLPEIETDALLRLIAMAMEDERPEKIDVGVGVYRTSDGATPILSAVKKAEKRLWESQESKGYLGMKGDKLFPELLKPVVFGSHADDPALMGLQTPGGCGALTLGFKLVKAARPDARVLVGTPTWANHEPLIRGAGLEIVTYPYYRKEETRIDFDAMVEAFENARPGDVALLHGCCHNPTGADFDHGQWAKVRAIIADKGILPFVDIAYQGLGDGFEEDGAGLQGLMGAVDEIIVSQSCDKNFGVYRDRVGCLFFKAGSPEASARAMDHVMQLAREMWSMPPDHGAAAVRIVLENDDLRQEWLDEVASMRARINQLRRRIAACDSRLAYIEDQKGMFSMLPLTPAQVDKLREDHAIYMADSGRFNVVGLSDDDVDRFCKAVLEAMDG</sequence>
<evidence type="ECO:0000256" key="1">
    <source>
        <dbReference type="ARBA" id="ARBA00001933"/>
    </source>
</evidence>
<comment type="caution">
    <text evidence="9">The sequence shown here is derived from an EMBL/GenBank/DDBJ whole genome shotgun (WGS) entry which is preliminary data.</text>
</comment>
<keyword evidence="7" id="KW-0175">Coiled coil</keyword>
<name>A0A839Z0H5_9SPHN</name>
<dbReference type="GO" id="GO:0005829">
    <property type="term" value="C:cytosol"/>
    <property type="evidence" value="ECO:0007669"/>
    <property type="project" value="TreeGrafter"/>
</dbReference>
<accession>A0A839Z0H5</accession>
<keyword evidence="10" id="KW-1185">Reference proteome</keyword>
<proteinExistence type="inferred from homology"/>
<dbReference type="Gene3D" id="3.40.640.10">
    <property type="entry name" value="Type I PLP-dependent aspartate aminotransferase-like (Major domain)"/>
    <property type="match status" value="1"/>
</dbReference>
<dbReference type="GO" id="GO:0030170">
    <property type="term" value="F:pyridoxal phosphate binding"/>
    <property type="evidence" value="ECO:0007669"/>
    <property type="project" value="InterPro"/>
</dbReference>
<keyword evidence="4 9" id="KW-0032">Aminotransferase</keyword>
<dbReference type="AlphaFoldDB" id="A0A839Z0H5"/>
<keyword evidence="5 9" id="KW-0808">Transferase</keyword>
<dbReference type="EMBL" id="JACICF010000001">
    <property type="protein sequence ID" value="MBB3764058.1"/>
    <property type="molecule type" value="Genomic_DNA"/>
</dbReference>